<dbReference type="Proteomes" id="UP000250266">
    <property type="component" value="Unassembled WGS sequence"/>
</dbReference>
<dbReference type="AlphaFoldDB" id="A0A8E2DXQ5"/>
<gene>
    <name evidence="1" type="ORF">K432DRAFT_410603</name>
</gene>
<dbReference type="OrthoDB" id="5416097at2759"/>
<evidence type="ECO:0000313" key="1">
    <source>
        <dbReference type="EMBL" id="OCK73545.1"/>
    </source>
</evidence>
<protein>
    <submittedName>
        <fullName evidence="1">Uncharacterized protein</fullName>
    </submittedName>
</protein>
<keyword evidence="2" id="KW-1185">Reference proteome</keyword>
<sequence length="126" mass="14309">MYWSRALFALKPIKLFGDKKHLGAQSFWQPQYNHSQVAVLHTPTSSEGLDQGTSRVKLFNCETDEKMCSGQIISLEADDLETRPLPSFELLDMQWVLRRLIAMSGAPGYGDDFNHNDDDDARAYGR</sequence>
<reference evidence="1 2" key="1">
    <citation type="journal article" date="2016" name="Nat. Commun.">
        <title>Ectomycorrhizal ecology is imprinted in the genome of the dominant symbiotic fungus Cenococcum geophilum.</title>
        <authorList>
            <consortium name="DOE Joint Genome Institute"/>
            <person name="Peter M."/>
            <person name="Kohler A."/>
            <person name="Ohm R.A."/>
            <person name="Kuo A."/>
            <person name="Krutzmann J."/>
            <person name="Morin E."/>
            <person name="Arend M."/>
            <person name="Barry K.W."/>
            <person name="Binder M."/>
            <person name="Choi C."/>
            <person name="Clum A."/>
            <person name="Copeland A."/>
            <person name="Grisel N."/>
            <person name="Haridas S."/>
            <person name="Kipfer T."/>
            <person name="LaButti K."/>
            <person name="Lindquist E."/>
            <person name="Lipzen A."/>
            <person name="Maire R."/>
            <person name="Meier B."/>
            <person name="Mihaltcheva S."/>
            <person name="Molinier V."/>
            <person name="Murat C."/>
            <person name="Poggeler S."/>
            <person name="Quandt C.A."/>
            <person name="Sperisen C."/>
            <person name="Tritt A."/>
            <person name="Tisserant E."/>
            <person name="Crous P.W."/>
            <person name="Henrissat B."/>
            <person name="Nehls U."/>
            <person name="Egli S."/>
            <person name="Spatafora J.W."/>
            <person name="Grigoriev I.V."/>
            <person name="Martin F.M."/>
        </authorList>
    </citation>
    <scope>NUCLEOTIDE SEQUENCE [LARGE SCALE GENOMIC DNA]</scope>
    <source>
        <strain evidence="1 2">CBS 459.81</strain>
    </source>
</reference>
<proteinExistence type="predicted"/>
<organism evidence="1 2">
    <name type="scientific">Lepidopterella palustris CBS 459.81</name>
    <dbReference type="NCBI Taxonomy" id="1314670"/>
    <lineage>
        <taxon>Eukaryota</taxon>
        <taxon>Fungi</taxon>
        <taxon>Dikarya</taxon>
        <taxon>Ascomycota</taxon>
        <taxon>Pezizomycotina</taxon>
        <taxon>Dothideomycetes</taxon>
        <taxon>Pleosporomycetidae</taxon>
        <taxon>Mytilinidiales</taxon>
        <taxon>Argynnaceae</taxon>
        <taxon>Lepidopterella</taxon>
    </lineage>
</organism>
<dbReference type="EMBL" id="KV745734">
    <property type="protein sequence ID" value="OCK73545.1"/>
    <property type="molecule type" value="Genomic_DNA"/>
</dbReference>
<evidence type="ECO:0000313" key="2">
    <source>
        <dbReference type="Proteomes" id="UP000250266"/>
    </source>
</evidence>
<name>A0A8E2DXQ5_9PEZI</name>
<accession>A0A8E2DXQ5</accession>